<keyword evidence="13" id="KW-1185">Reference proteome</keyword>
<dbReference type="InterPro" id="IPR003414">
    <property type="entry name" value="PP_kinase"/>
</dbReference>
<dbReference type="NCBIfam" id="NF003921">
    <property type="entry name" value="PRK05443.2-2"/>
    <property type="match status" value="1"/>
</dbReference>
<comment type="cofactor">
    <cofactor evidence="6">
        <name>Mg(2+)</name>
        <dbReference type="ChEBI" id="CHEBI:18420"/>
    </cofactor>
</comment>
<evidence type="ECO:0000256" key="6">
    <source>
        <dbReference type="HAMAP-Rule" id="MF_00347"/>
    </source>
</evidence>
<evidence type="ECO:0000256" key="3">
    <source>
        <dbReference type="ARBA" id="ARBA00022741"/>
    </source>
</evidence>
<dbReference type="STRING" id="1122930.SAMN02745168_0562"/>
<dbReference type="GO" id="GO:0008976">
    <property type="term" value="F:polyphosphate kinase activity"/>
    <property type="evidence" value="ECO:0007669"/>
    <property type="project" value="UniProtKB-UniRule"/>
</dbReference>
<feature type="binding site" evidence="6">
    <location>
        <position position="477"/>
    </location>
    <ligand>
        <name>ATP</name>
        <dbReference type="ChEBI" id="CHEBI:30616"/>
    </ligand>
</feature>
<keyword evidence="6" id="KW-0460">Magnesium</keyword>
<dbReference type="SUPFAM" id="SSF143724">
    <property type="entry name" value="PHP14-like"/>
    <property type="match status" value="1"/>
</dbReference>
<gene>
    <name evidence="6" type="primary">ppk</name>
    <name evidence="12" type="ORF">SAMN02745168_0562</name>
</gene>
<keyword evidence="4 6" id="KW-0418">Kinase</keyword>
<dbReference type="Gene3D" id="3.30.870.10">
    <property type="entry name" value="Endonuclease Chain A"/>
    <property type="match status" value="2"/>
</dbReference>
<dbReference type="NCBIfam" id="NF003917">
    <property type="entry name" value="PRK05443.1-1"/>
    <property type="match status" value="1"/>
</dbReference>
<sequence length="721" mass="81724">MTVEEEKNAGTSHDISYTQNREISWLRFNRRVLEEADEEMLPLLERLKFAAIFARNLDEFFMIRVGSIQDLALMDENHTDNKSGWTAQEQLKRIYRAVTPLYGQKDRIFFQLQQKLSTAGISREIFTQLSGQEKKTVQEYFESFVLPVLSPQVVDERHPFPHLSNKTLYVALLLKTKNGGQFGIVPVPRAVPRLFFLEGEGIRYLLLEDIISAFADTMFGGFGVAEKTVVSVTRNADINPDDEAFDVEDDFRLRMKKVLKKRARLAPVRLETQGEPVQALEEYLCGKLGLAKKQVYHSASPLDLSYVFQLEEKLPQADKRELLHRPYTPRYSPMLRESESVLPQVLRRDVLLYYPYESMDPFLRLVREAALDPSVLSIRITLYRIDRKSKLAEYLVAAAEAQKDVTVLMELRARFDEQNNIEWAERLEEAGCKVIFGIDGFKVHSKLCLITLRDKGRIRCVTQAGTGNYNEKTAGLYSDLSLITANEEIGKDAAAFFKNLSVSRMDGRYSKLVAAPSMLKETVLTLIDHEIEKKENGLPAGISFKLNSITDRDVIDRLSMASRAGVPVALIVRGICCILPGVPGKTENVTVRSIVGRFLEHARVYCFGGGDDRRIYISSADLMTRNTERRVEIACPILDEELKRRILHILDVQLRDTVKGRRMLPDGTYQRIPSGEDGPLDSQEYFMHETANIPAPAAKEPEGGFLASLLRHIAKHGTAAD</sequence>
<evidence type="ECO:0000259" key="9">
    <source>
        <dbReference type="Pfam" id="PF13089"/>
    </source>
</evidence>
<evidence type="ECO:0000259" key="10">
    <source>
        <dbReference type="Pfam" id="PF13090"/>
    </source>
</evidence>
<name>A0A1W1YNN0_9FIRM</name>
<evidence type="ECO:0000256" key="2">
    <source>
        <dbReference type="ARBA" id="ARBA00022679"/>
    </source>
</evidence>
<evidence type="ECO:0000256" key="7">
    <source>
        <dbReference type="RuleBase" id="RU003800"/>
    </source>
</evidence>
<evidence type="ECO:0000256" key="5">
    <source>
        <dbReference type="ARBA" id="ARBA00022840"/>
    </source>
</evidence>
<feature type="binding site" evidence="6">
    <location>
        <position position="573"/>
    </location>
    <ligand>
        <name>ATP</name>
        <dbReference type="ChEBI" id="CHEBI:30616"/>
    </ligand>
</feature>
<protein>
    <recommendedName>
        <fullName evidence="6 7">Polyphosphate kinase</fullName>
        <ecNumber evidence="6 7">2.7.4.1</ecNumber>
    </recommendedName>
    <alternativeName>
        <fullName evidence="6">ATP-polyphosphate phosphotransferase</fullName>
    </alternativeName>
    <alternativeName>
        <fullName evidence="6">Polyphosphoric acid kinase</fullName>
    </alternativeName>
</protein>
<dbReference type="PANTHER" id="PTHR30218:SF0">
    <property type="entry name" value="POLYPHOSPHATE KINASE"/>
    <property type="match status" value="1"/>
</dbReference>
<feature type="binding site" evidence="6">
    <location>
        <position position="56"/>
    </location>
    <ligand>
        <name>ATP</name>
        <dbReference type="ChEBI" id="CHEBI:30616"/>
    </ligand>
</feature>
<dbReference type="Gene3D" id="3.30.1840.10">
    <property type="entry name" value="Polyphosphate kinase middle domain"/>
    <property type="match status" value="1"/>
</dbReference>
<dbReference type="Proteomes" id="UP000192790">
    <property type="component" value="Unassembled WGS sequence"/>
</dbReference>
<comment type="function">
    <text evidence="6 7">Catalyzes the reversible transfer of the terminal phosphate of ATP to form a long-chain polyphosphate (polyP).</text>
</comment>
<dbReference type="NCBIfam" id="TIGR03705">
    <property type="entry name" value="poly_P_kin"/>
    <property type="match status" value="1"/>
</dbReference>
<dbReference type="PANTHER" id="PTHR30218">
    <property type="entry name" value="POLYPHOSPHATE KINASE"/>
    <property type="match status" value="1"/>
</dbReference>
<dbReference type="InterPro" id="IPR024953">
    <property type="entry name" value="PP_kinase_middle"/>
</dbReference>
<dbReference type="InterPro" id="IPR025200">
    <property type="entry name" value="PPK_C_dom2"/>
</dbReference>
<dbReference type="Pfam" id="PF02503">
    <property type="entry name" value="PP_kinase"/>
    <property type="match status" value="1"/>
</dbReference>
<dbReference type="Pfam" id="PF17941">
    <property type="entry name" value="PP_kinase_C_1"/>
    <property type="match status" value="1"/>
</dbReference>
<dbReference type="InterPro" id="IPR025198">
    <property type="entry name" value="PPK_N_dom"/>
</dbReference>
<dbReference type="CDD" id="cd09169">
    <property type="entry name" value="PLDc_PPK1_C2_unchar"/>
    <property type="match status" value="1"/>
</dbReference>
<evidence type="ECO:0000256" key="1">
    <source>
        <dbReference type="ARBA" id="ARBA00022553"/>
    </source>
</evidence>
<keyword evidence="6" id="KW-0479">Metal-binding</keyword>
<organism evidence="12 13">
    <name type="scientific">Papillibacter cinnamivorans DSM 12816</name>
    <dbReference type="NCBI Taxonomy" id="1122930"/>
    <lineage>
        <taxon>Bacteria</taxon>
        <taxon>Bacillati</taxon>
        <taxon>Bacillota</taxon>
        <taxon>Clostridia</taxon>
        <taxon>Eubacteriales</taxon>
        <taxon>Oscillospiraceae</taxon>
        <taxon>Papillibacter</taxon>
    </lineage>
</organism>
<evidence type="ECO:0000259" key="8">
    <source>
        <dbReference type="Pfam" id="PF02503"/>
    </source>
</evidence>
<accession>A0A1W1YNN0</accession>
<dbReference type="Gene3D" id="1.20.58.310">
    <property type="entry name" value="Polyphosphate kinase N-terminal domain"/>
    <property type="match status" value="1"/>
</dbReference>
<dbReference type="GO" id="GO:0006799">
    <property type="term" value="P:polyphosphate biosynthetic process"/>
    <property type="evidence" value="ECO:0007669"/>
    <property type="project" value="UniProtKB-UniRule"/>
</dbReference>
<comment type="PTM">
    <text evidence="6 7">An intermediate of this reaction is the autophosphorylated ppk in which a phosphate is covalently linked to a histidine residue through a N-P bond.</text>
</comment>
<feature type="binding site" evidence="6">
    <location>
        <position position="601"/>
    </location>
    <ligand>
        <name>ATP</name>
        <dbReference type="ChEBI" id="CHEBI:30616"/>
    </ligand>
</feature>
<dbReference type="EC" id="2.7.4.1" evidence="6 7"/>
<keyword evidence="1 6" id="KW-0597">Phosphoprotein</keyword>
<dbReference type="GO" id="GO:0009358">
    <property type="term" value="C:polyphosphate kinase complex"/>
    <property type="evidence" value="ECO:0007669"/>
    <property type="project" value="InterPro"/>
</dbReference>
<dbReference type="InterPro" id="IPR041108">
    <property type="entry name" value="PP_kinase_C_1"/>
</dbReference>
<reference evidence="12 13" key="1">
    <citation type="submission" date="2017-04" db="EMBL/GenBank/DDBJ databases">
        <authorList>
            <person name="Afonso C.L."/>
            <person name="Miller P.J."/>
            <person name="Scott M.A."/>
            <person name="Spackman E."/>
            <person name="Goraichik I."/>
            <person name="Dimitrov K.M."/>
            <person name="Suarez D.L."/>
            <person name="Swayne D.E."/>
        </authorList>
    </citation>
    <scope>NUCLEOTIDE SEQUENCE [LARGE SCALE GENOMIC DNA]</scope>
    <source>
        <strain evidence="12 13">DSM 12816</strain>
    </source>
</reference>
<comment type="similarity">
    <text evidence="6 7">Belongs to the polyphosphate kinase 1 (PPK1) family.</text>
</comment>
<feature type="domain" description="Polyphosphate kinase middle" evidence="8">
    <location>
        <begin position="133"/>
        <end position="310"/>
    </location>
</feature>
<evidence type="ECO:0000259" key="11">
    <source>
        <dbReference type="Pfam" id="PF17941"/>
    </source>
</evidence>
<keyword evidence="2 6" id="KW-0808">Transferase</keyword>
<dbReference type="HAMAP" id="MF_00347">
    <property type="entry name" value="Polyphosphate_kinase"/>
    <property type="match status" value="1"/>
</dbReference>
<dbReference type="Pfam" id="PF13089">
    <property type="entry name" value="PP_kinase_N"/>
    <property type="match status" value="1"/>
</dbReference>
<dbReference type="OrthoDB" id="9761456at2"/>
<dbReference type="SUPFAM" id="SSF140356">
    <property type="entry name" value="PPK N-terminal domain-like"/>
    <property type="match status" value="1"/>
</dbReference>
<dbReference type="EMBL" id="FWXW01000001">
    <property type="protein sequence ID" value="SMC37736.1"/>
    <property type="molecule type" value="Genomic_DNA"/>
</dbReference>
<evidence type="ECO:0000313" key="13">
    <source>
        <dbReference type="Proteomes" id="UP000192790"/>
    </source>
</evidence>
<dbReference type="GO" id="GO:0005524">
    <property type="term" value="F:ATP binding"/>
    <property type="evidence" value="ECO:0007669"/>
    <property type="project" value="UniProtKB-KW"/>
</dbReference>
<keyword evidence="3 6" id="KW-0547">Nucleotide-binding</keyword>
<dbReference type="PIRSF" id="PIRSF015589">
    <property type="entry name" value="PP_kinase"/>
    <property type="match status" value="1"/>
</dbReference>
<feature type="domain" description="Polyphosphate kinase N-terminal" evidence="9">
    <location>
        <begin position="19"/>
        <end position="122"/>
    </location>
</feature>
<feature type="active site" description="Phosphohistidine intermediate" evidence="6">
    <location>
        <position position="444"/>
    </location>
</feature>
<evidence type="ECO:0000313" key="12">
    <source>
        <dbReference type="EMBL" id="SMC37736.1"/>
    </source>
</evidence>
<feature type="binding site" evidence="6">
    <location>
        <position position="414"/>
    </location>
    <ligand>
        <name>Mg(2+)</name>
        <dbReference type="ChEBI" id="CHEBI:18420"/>
    </ligand>
</feature>
<dbReference type="SUPFAM" id="SSF56024">
    <property type="entry name" value="Phospholipase D/nuclease"/>
    <property type="match status" value="2"/>
</dbReference>
<dbReference type="InterPro" id="IPR036832">
    <property type="entry name" value="PPK_N_dom_sf"/>
</dbReference>
<dbReference type="Pfam" id="PF13090">
    <property type="entry name" value="PP_kinase_C"/>
    <property type="match status" value="1"/>
</dbReference>
<dbReference type="InterPro" id="IPR036830">
    <property type="entry name" value="PP_kinase_middle_dom_sf"/>
</dbReference>
<keyword evidence="5 6" id="KW-0067">ATP-binding</keyword>
<comment type="catalytic activity">
    <reaction evidence="6 7">
        <text>[phosphate](n) + ATP = [phosphate](n+1) + ADP</text>
        <dbReference type="Rhea" id="RHEA:19573"/>
        <dbReference type="Rhea" id="RHEA-COMP:9859"/>
        <dbReference type="Rhea" id="RHEA-COMP:14280"/>
        <dbReference type="ChEBI" id="CHEBI:16838"/>
        <dbReference type="ChEBI" id="CHEBI:30616"/>
        <dbReference type="ChEBI" id="CHEBI:456216"/>
        <dbReference type="EC" id="2.7.4.1"/>
    </reaction>
</comment>
<proteinExistence type="inferred from homology"/>
<dbReference type="GO" id="GO:0046872">
    <property type="term" value="F:metal ion binding"/>
    <property type="evidence" value="ECO:0007669"/>
    <property type="project" value="UniProtKB-KW"/>
</dbReference>
<dbReference type="AlphaFoldDB" id="A0A1W1YNN0"/>
<feature type="domain" description="Polyphosphate kinase C-terminal" evidence="10">
    <location>
        <begin position="512"/>
        <end position="683"/>
    </location>
</feature>
<evidence type="ECO:0000256" key="4">
    <source>
        <dbReference type="ARBA" id="ARBA00022777"/>
    </source>
</evidence>
<feature type="binding site" evidence="6">
    <location>
        <position position="384"/>
    </location>
    <ligand>
        <name>Mg(2+)</name>
        <dbReference type="ChEBI" id="CHEBI:18420"/>
    </ligand>
</feature>
<feature type="domain" description="Polyphosphate kinase C-terminal" evidence="11">
    <location>
        <begin position="341"/>
        <end position="502"/>
    </location>
</feature>